<sequence>MDSKLVDTPEKDPKTLILEEFQLGKPIFESYKNFCKKMGPEFLDYPEFEFWWMRFTAGNFDLDYDRSQDPKPKTIEDIPANILEKICGNLEDDHKNIYWLTLRLVCKSVRGFVDAWTPPKFTSIAIYHSEGKIIFSFDGFKVSYTEKSENLSEIGFFHDPKCLQRGNFRDLAIDDLTKILAVPGDYKLQRLVITGEIDDVFTQKLSEKFENLSINIHVDSVFLNLLRIETDRVNNILNLFPPIKEISIKSDDFPSEELAKEIKGISSLKNVEMVRIHNTYAHSNIFGFREEGFWNPFDLDIPRITLTFDKSKVDIFLLLIKNEFRANFAAIFQKMDSKLVNTPEKDPKTLILKEFRKGKPIFESYKKFCNKMGPEFLDYPEFEFWWMRFSVGNFDLDYDRRQDPKYRTIEDFPVHIFKKICGNLEDDEYKNKYWFTLRHVCKSFRTFVDSWTPPEFIKIGISICRRRITVWFDDFEISYIEKTEISSQIGFSYHPESLQRGNFRDLAIDDLTGILAVPGGYKLEKLTFSNDIDNVFAQKLFQKFENLGTKIHVDTVEIHPYEIDPVSVNNILNSFPSIKEIDIKSEDVPDEEFTDKINKITSLKNAKMVKIHNTRDDDVFWNPSTQGIFGVEWRVPGAFVAISRGIRLLAHVFG</sequence>
<feature type="domain" description="Mos1 transposase HTH" evidence="1">
    <location>
        <begin position="350"/>
        <end position="393"/>
    </location>
</feature>
<dbReference type="AlphaFoldDB" id="A0A2G5SHV0"/>
<evidence type="ECO:0000259" key="1">
    <source>
        <dbReference type="Pfam" id="PF17906"/>
    </source>
</evidence>
<proteinExistence type="predicted"/>
<reference evidence="3" key="1">
    <citation type="submission" date="2017-10" db="EMBL/GenBank/DDBJ databases">
        <title>Rapid genome shrinkage in a self-fertile nematode reveals novel sperm competition proteins.</title>
        <authorList>
            <person name="Yin D."/>
            <person name="Schwarz E.M."/>
            <person name="Thomas C.G."/>
            <person name="Felde R.L."/>
            <person name="Korf I.F."/>
            <person name="Cutter A.D."/>
            <person name="Schartner C.M."/>
            <person name="Ralston E.J."/>
            <person name="Meyer B.J."/>
            <person name="Haag E.S."/>
        </authorList>
    </citation>
    <scope>NUCLEOTIDE SEQUENCE [LARGE SCALE GENOMIC DNA]</scope>
    <source>
        <strain evidence="3">JU1422</strain>
    </source>
</reference>
<protein>
    <recommendedName>
        <fullName evidence="1">Mos1 transposase HTH domain-containing protein</fullName>
    </recommendedName>
</protein>
<dbReference type="EMBL" id="PDUG01000007">
    <property type="protein sequence ID" value="PIC14630.1"/>
    <property type="molecule type" value="Genomic_DNA"/>
</dbReference>
<comment type="caution">
    <text evidence="2">The sequence shown here is derived from an EMBL/GenBank/DDBJ whole genome shotgun (WGS) entry which is preliminary data.</text>
</comment>
<evidence type="ECO:0000313" key="2">
    <source>
        <dbReference type="EMBL" id="PIC14630.1"/>
    </source>
</evidence>
<dbReference type="Proteomes" id="UP000230233">
    <property type="component" value="Unassembled WGS sequence"/>
</dbReference>
<keyword evidence="3" id="KW-1185">Reference proteome</keyword>
<gene>
    <name evidence="2" type="ORF">B9Z55_026872</name>
</gene>
<organism evidence="2 3">
    <name type="scientific">Caenorhabditis nigoni</name>
    <dbReference type="NCBI Taxonomy" id="1611254"/>
    <lineage>
        <taxon>Eukaryota</taxon>
        <taxon>Metazoa</taxon>
        <taxon>Ecdysozoa</taxon>
        <taxon>Nematoda</taxon>
        <taxon>Chromadorea</taxon>
        <taxon>Rhabditida</taxon>
        <taxon>Rhabditina</taxon>
        <taxon>Rhabditomorpha</taxon>
        <taxon>Rhabditoidea</taxon>
        <taxon>Rhabditidae</taxon>
        <taxon>Peloderinae</taxon>
        <taxon>Caenorhabditis</taxon>
    </lineage>
</organism>
<feature type="domain" description="Mos1 transposase HTH" evidence="1">
    <location>
        <begin position="16"/>
        <end position="59"/>
    </location>
</feature>
<dbReference type="OrthoDB" id="8056713at2759"/>
<evidence type="ECO:0000313" key="3">
    <source>
        <dbReference type="Proteomes" id="UP000230233"/>
    </source>
</evidence>
<dbReference type="InterPro" id="IPR041426">
    <property type="entry name" value="Mos1_HTH"/>
</dbReference>
<dbReference type="Pfam" id="PF17906">
    <property type="entry name" value="HTH_48"/>
    <property type="match status" value="2"/>
</dbReference>
<name>A0A2G5SHV0_9PELO</name>
<accession>A0A2G5SHV0</accession>